<keyword evidence="3 4" id="KW-0620">Polyamine biosynthesis</keyword>
<feature type="domain" description="PABS" evidence="5">
    <location>
        <begin position="1"/>
        <end position="218"/>
    </location>
</feature>
<organism evidence="6 7">
    <name type="scientific">Xanthomonas campestris pv. campestris (strain 8004)</name>
    <dbReference type="NCBI Taxonomy" id="314565"/>
    <lineage>
        <taxon>Bacteria</taxon>
        <taxon>Pseudomonadati</taxon>
        <taxon>Pseudomonadota</taxon>
        <taxon>Gammaproteobacteria</taxon>
        <taxon>Lysobacterales</taxon>
        <taxon>Lysobacteraceae</taxon>
        <taxon>Xanthomonas</taxon>
    </lineage>
</organism>
<feature type="active site" description="Proton acceptor" evidence="4">
    <location>
        <position position="134"/>
    </location>
</feature>
<dbReference type="KEGG" id="xcb:XC_2686"/>
<evidence type="ECO:0000256" key="2">
    <source>
        <dbReference type="ARBA" id="ARBA00022679"/>
    </source>
</evidence>
<evidence type="ECO:0000313" key="7">
    <source>
        <dbReference type="Proteomes" id="UP000000420"/>
    </source>
</evidence>
<proteinExistence type="inferred from homology"/>
<dbReference type="AlphaFoldDB" id="A0A0H2X8J8"/>
<evidence type="ECO:0000256" key="1">
    <source>
        <dbReference type="ARBA" id="ARBA00007867"/>
    </source>
</evidence>
<dbReference type="Proteomes" id="UP000000420">
    <property type="component" value="Chromosome"/>
</dbReference>
<gene>
    <name evidence="6" type="ordered locus">XC_2686</name>
</gene>
<dbReference type="PANTHER" id="PTHR43317">
    <property type="entry name" value="THERMOSPERMINE SYNTHASE ACAULIS5"/>
    <property type="match status" value="1"/>
</dbReference>
<evidence type="ECO:0000256" key="3">
    <source>
        <dbReference type="ARBA" id="ARBA00023115"/>
    </source>
</evidence>
<dbReference type="EMBL" id="CP000050">
    <property type="protein sequence ID" value="AAY49735.1"/>
    <property type="molecule type" value="Genomic_DNA"/>
</dbReference>
<evidence type="ECO:0000259" key="5">
    <source>
        <dbReference type="PROSITE" id="PS51006"/>
    </source>
</evidence>
<evidence type="ECO:0000256" key="4">
    <source>
        <dbReference type="PROSITE-ProRule" id="PRU00354"/>
    </source>
</evidence>
<dbReference type="Gene3D" id="3.40.50.150">
    <property type="entry name" value="Vaccinia Virus protein VP39"/>
    <property type="match status" value="1"/>
</dbReference>
<accession>A0A0H2X8J8</accession>
<sequence length="247" mass="27679">MSGPQRTPVRAALRMSWRAVELSFAEDTIQTRMARWAPHRLVVPYTRGMLAALWLQPRPQCIGIIGLGGGAQAKFCRRYLPWARVEAVEADPQVLALRDVFRLPRDDARLEVSLDDGAAWIAHRPQRYDLLLLDAYDADGIPPALCTTAFYAACQAALRPGGVLVLNLFQVATAEHLGTLRALFDGHMLVLPEPDLRNQIVFCWDGKRTPGSVADALRSLPWSAARQLRPSMQRLQAAWTERAWRFS</sequence>
<keyword evidence="2 4" id="KW-0808">Transferase</keyword>
<dbReference type="HOGENOM" id="CLU_060070_1_0_6"/>
<dbReference type="PANTHER" id="PTHR43317:SF11">
    <property type="entry name" value="POLYAMINE AMINOPROPYLTRANSFERASE 2"/>
    <property type="match status" value="1"/>
</dbReference>
<dbReference type="InterPro" id="IPR030374">
    <property type="entry name" value="PABS"/>
</dbReference>
<dbReference type="InterPro" id="IPR029063">
    <property type="entry name" value="SAM-dependent_MTases_sf"/>
</dbReference>
<dbReference type="GO" id="GO:0016740">
    <property type="term" value="F:transferase activity"/>
    <property type="evidence" value="ECO:0007669"/>
    <property type="project" value="UniProtKB-UniRule"/>
</dbReference>
<dbReference type="GO" id="GO:0006596">
    <property type="term" value="P:polyamine biosynthetic process"/>
    <property type="evidence" value="ECO:0007669"/>
    <property type="project" value="UniProtKB-UniRule"/>
</dbReference>
<dbReference type="RefSeq" id="WP_011036732.1">
    <property type="nucleotide sequence ID" value="NC_007086.1"/>
</dbReference>
<comment type="similarity">
    <text evidence="1">Belongs to the spermidine/spermine synthase family.</text>
</comment>
<evidence type="ECO:0000313" key="6">
    <source>
        <dbReference type="EMBL" id="AAY49735.1"/>
    </source>
</evidence>
<dbReference type="SUPFAM" id="SSF53335">
    <property type="entry name" value="S-adenosyl-L-methionine-dependent methyltransferases"/>
    <property type="match status" value="1"/>
</dbReference>
<protein>
    <submittedName>
        <fullName evidence="6">Transferase</fullName>
    </submittedName>
</protein>
<name>A0A0H2X8J8_XANC8</name>
<reference evidence="6 7" key="1">
    <citation type="journal article" date="2005" name="Genome Res.">
        <title>Comparative and functional genomic analyses of the pathogenicity of phytopathogen Xanthomonas campestris pv. campestris.</title>
        <authorList>
            <person name="Qian W."/>
            <person name="Jia Y."/>
            <person name="Ren S.X."/>
            <person name="He Y.Q."/>
            <person name="Feng J.X."/>
            <person name="Lu L.F."/>
            <person name="Sun Q."/>
            <person name="Ying G."/>
            <person name="Tang D.J."/>
            <person name="Tang H."/>
            <person name="Wu W."/>
            <person name="Hao P."/>
            <person name="Wang L."/>
            <person name="Jiang B.L."/>
            <person name="Zeng S."/>
            <person name="Gu W.Y."/>
            <person name="Lu G."/>
            <person name="Rong L."/>
            <person name="Tian Y."/>
            <person name="Yao Z."/>
            <person name="Fu G."/>
            <person name="Chen B."/>
            <person name="Fang R."/>
            <person name="Qiang B."/>
            <person name="Chen Z."/>
            <person name="Zhao G.P."/>
            <person name="Tang J.L."/>
            <person name="He C."/>
        </authorList>
    </citation>
    <scope>NUCLEOTIDE SEQUENCE [LARGE SCALE GENOMIC DNA]</scope>
    <source>
        <strain evidence="6 7">8004</strain>
    </source>
</reference>
<dbReference type="PROSITE" id="PS51006">
    <property type="entry name" value="PABS_2"/>
    <property type="match status" value="1"/>
</dbReference>
<dbReference type="Pfam" id="PF01564">
    <property type="entry name" value="Spermine_synth"/>
    <property type="match status" value="1"/>
</dbReference>
<dbReference type="CDD" id="cd02440">
    <property type="entry name" value="AdoMet_MTases"/>
    <property type="match status" value="1"/>
</dbReference>